<dbReference type="Proteomes" id="UP001246372">
    <property type="component" value="Unassembled WGS sequence"/>
</dbReference>
<evidence type="ECO:0000256" key="3">
    <source>
        <dbReference type="SAM" id="MobiDB-lite"/>
    </source>
</evidence>
<accession>A0ABU3P6B1</accession>
<keyword evidence="1" id="KW-0378">Hydrolase</keyword>
<feature type="domain" description="Helicase C-terminal" evidence="5">
    <location>
        <begin position="712"/>
        <end position="856"/>
    </location>
</feature>
<organism evidence="6 7">
    <name type="scientific">Roseateles aquae</name>
    <dbReference type="NCBI Taxonomy" id="3077235"/>
    <lineage>
        <taxon>Bacteria</taxon>
        <taxon>Pseudomonadati</taxon>
        <taxon>Pseudomonadota</taxon>
        <taxon>Betaproteobacteria</taxon>
        <taxon>Burkholderiales</taxon>
        <taxon>Sphaerotilaceae</taxon>
        <taxon>Roseateles</taxon>
    </lineage>
</organism>
<dbReference type="PROSITE" id="PS51194">
    <property type="entry name" value="HELICASE_CTER"/>
    <property type="match status" value="1"/>
</dbReference>
<dbReference type="RefSeq" id="WP_315648403.1">
    <property type="nucleotide sequence ID" value="NZ_JAVXZY010000001.1"/>
</dbReference>
<dbReference type="PANTHER" id="PTHR45766:SF6">
    <property type="entry name" value="SWI_SNF-RELATED MATRIX-ASSOCIATED ACTIN-DEPENDENT REGULATOR OF CHROMATIN SUBFAMILY A-LIKE PROTEIN 1"/>
    <property type="match status" value="1"/>
</dbReference>
<feature type="region of interest" description="Disordered" evidence="3">
    <location>
        <begin position="1"/>
        <end position="176"/>
    </location>
</feature>
<dbReference type="Pfam" id="PF00271">
    <property type="entry name" value="Helicase_C"/>
    <property type="match status" value="1"/>
</dbReference>
<evidence type="ECO:0000259" key="5">
    <source>
        <dbReference type="PROSITE" id="PS51194"/>
    </source>
</evidence>
<dbReference type="SUPFAM" id="SSF52540">
    <property type="entry name" value="P-loop containing nucleoside triphosphate hydrolases"/>
    <property type="match status" value="1"/>
</dbReference>
<dbReference type="InterPro" id="IPR027417">
    <property type="entry name" value="P-loop_NTPase"/>
</dbReference>
<proteinExistence type="predicted"/>
<feature type="region of interest" description="Disordered" evidence="3">
    <location>
        <begin position="194"/>
        <end position="238"/>
    </location>
</feature>
<gene>
    <name evidence="6" type="ORF">RQP53_02345</name>
</gene>
<sequence>MATSKKSRAGAAAEALSADSAPASASAAAAPATAKRKPRAAKAVAEPTPVSPPALAEPTEATAPGVAPARKRAAGKKAAAKPVQTEALVPEVELAPSEAPAEIAKPSRSKGRRAAAEPVPASPTLADVPATPISDAEPVVAEPAGAQRAAPTESIAARRERLREQRRGGHSQAVIAPVRAETVADLVAEPVDDDKAAETPALSSEAAAEQRPAARNRRRGRGRDHQVQPVEERSPSIDAVDEVTEAAEAELPAAALPAAPVLKPLPEAPVAPPAPARFRHSKVGGAGLFGGYTLQALEGDETVSITLRGAAPGYYHCSCAAFAASDEGRCAHSEELLATLAVQGEAQRAQLQRGFAPLHSEVWLSAGAERRLLLRAGSTAPEALQALSAELPAEGLSAERQVDFGHWLQLAAEAGHELRVDAAVWTQLAHGADTMQRVLRLEAQFPHGPAEAALQASLRQPLYPHQWEAALFAVCAGRALIADDLGLSQRATALAALQLWQQQFGLRKISLLAPLDRHPAWREEADRLLGGWPEGLELLTPATLESAAGAKLLIVDAVQQLSEVASLRPLDAPALLLLADRELLGEPLLGELVDWLDSARRGPWAAWRSEGRQAAKRRQRELLATVMLSRRKRDLLDSLPLSFETLLPVAVPGLALDAAALSQLQALQVRWQTLGFLSASDQLQLLQALAQLRQQAVGDAACAAKAEALLALLPQILPAQANKLVVFAQQDASLSVLNAALASQGLPVANLRRHQSLEVREQELAAWQGEDAQILLASDAACAGLDLVLDDVAVVHADLPWNPAQRAARLQRVAGAARGLPGWQMLASGSLDEALLQAQSGAGASANWPAATLDFEVAAMPFLQAEALQGLMTALAAVLKWLSPAADAP</sequence>
<evidence type="ECO:0000313" key="6">
    <source>
        <dbReference type="EMBL" id="MDT8998109.1"/>
    </source>
</evidence>
<keyword evidence="7" id="KW-1185">Reference proteome</keyword>
<dbReference type="PROSITE" id="PS50966">
    <property type="entry name" value="ZF_SWIM"/>
    <property type="match status" value="1"/>
</dbReference>
<feature type="compositionally biased region" description="Low complexity" evidence="3">
    <location>
        <begin position="53"/>
        <end position="68"/>
    </location>
</feature>
<name>A0ABU3P6B1_9BURK</name>
<comment type="caution">
    <text evidence="6">The sequence shown here is derived from an EMBL/GenBank/DDBJ whole genome shotgun (WGS) entry which is preliminary data.</text>
</comment>
<keyword evidence="6" id="KW-0547">Nucleotide-binding</keyword>
<evidence type="ECO:0000259" key="4">
    <source>
        <dbReference type="PROSITE" id="PS50966"/>
    </source>
</evidence>
<dbReference type="InterPro" id="IPR007527">
    <property type="entry name" value="Znf_SWIM"/>
</dbReference>
<dbReference type="PANTHER" id="PTHR45766">
    <property type="entry name" value="DNA ANNEALING HELICASE AND ENDONUCLEASE ZRANB3 FAMILY MEMBER"/>
    <property type="match status" value="1"/>
</dbReference>
<feature type="compositionally biased region" description="Low complexity" evidence="3">
    <location>
        <begin position="9"/>
        <end position="33"/>
    </location>
</feature>
<feature type="compositionally biased region" description="Basic and acidic residues" evidence="3">
    <location>
        <begin position="223"/>
        <end position="235"/>
    </location>
</feature>
<dbReference type="GO" id="GO:0004386">
    <property type="term" value="F:helicase activity"/>
    <property type="evidence" value="ECO:0007669"/>
    <property type="project" value="UniProtKB-KW"/>
</dbReference>
<keyword evidence="6" id="KW-0347">Helicase</keyword>
<dbReference type="EMBL" id="JAVXZY010000001">
    <property type="protein sequence ID" value="MDT8998109.1"/>
    <property type="molecule type" value="Genomic_DNA"/>
</dbReference>
<keyword evidence="2" id="KW-0862">Zinc</keyword>
<dbReference type="InterPro" id="IPR001650">
    <property type="entry name" value="Helicase_C-like"/>
</dbReference>
<keyword evidence="6" id="KW-0067">ATP-binding</keyword>
<evidence type="ECO:0000256" key="1">
    <source>
        <dbReference type="ARBA" id="ARBA00022801"/>
    </source>
</evidence>
<feature type="compositionally biased region" description="Basic residues" evidence="3">
    <location>
        <begin position="69"/>
        <end position="79"/>
    </location>
</feature>
<keyword evidence="2" id="KW-0863">Zinc-finger</keyword>
<evidence type="ECO:0000313" key="7">
    <source>
        <dbReference type="Proteomes" id="UP001246372"/>
    </source>
</evidence>
<keyword evidence="2" id="KW-0479">Metal-binding</keyword>
<dbReference type="Gene3D" id="3.40.50.300">
    <property type="entry name" value="P-loop containing nucleotide triphosphate hydrolases"/>
    <property type="match status" value="1"/>
</dbReference>
<reference evidence="6" key="1">
    <citation type="submission" date="2023-09" db="EMBL/GenBank/DDBJ databases">
        <title>Paucibacter sp. APW11 Genome sequencing and assembly.</title>
        <authorList>
            <person name="Kim I."/>
        </authorList>
    </citation>
    <scope>NUCLEOTIDE SEQUENCE</scope>
    <source>
        <strain evidence="6">APW11</strain>
    </source>
</reference>
<evidence type="ECO:0000256" key="2">
    <source>
        <dbReference type="PROSITE-ProRule" id="PRU00325"/>
    </source>
</evidence>
<feature type="domain" description="SWIM-type" evidence="4">
    <location>
        <begin position="301"/>
        <end position="341"/>
    </location>
</feature>
<feature type="compositionally biased region" description="Basic and acidic residues" evidence="3">
    <location>
        <begin position="156"/>
        <end position="167"/>
    </location>
</feature>
<protein>
    <submittedName>
        <fullName evidence="6">Helicase-related protein</fullName>
    </submittedName>
</protein>